<comment type="caution">
    <text evidence="2">The sequence shown here is derived from an EMBL/GenBank/DDBJ whole genome shotgun (WGS) entry which is preliminary data.</text>
</comment>
<feature type="region of interest" description="Disordered" evidence="1">
    <location>
        <begin position="130"/>
        <end position="173"/>
    </location>
</feature>
<accession>A0A6A8G8T5</accession>
<feature type="region of interest" description="Disordered" evidence="1">
    <location>
        <begin position="242"/>
        <end position="267"/>
    </location>
</feature>
<evidence type="ECO:0000313" key="2">
    <source>
        <dbReference type="EMBL" id="MRW97411.1"/>
    </source>
</evidence>
<evidence type="ECO:0000256" key="1">
    <source>
        <dbReference type="SAM" id="MobiDB-lite"/>
    </source>
</evidence>
<organism evidence="2 3">
    <name type="scientific">Haloferax marinum</name>
    <dbReference type="NCBI Taxonomy" id="2666143"/>
    <lineage>
        <taxon>Archaea</taxon>
        <taxon>Methanobacteriati</taxon>
        <taxon>Methanobacteriota</taxon>
        <taxon>Stenosarchaea group</taxon>
        <taxon>Halobacteria</taxon>
        <taxon>Halobacteriales</taxon>
        <taxon>Haloferacaceae</taxon>
        <taxon>Haloferax</taxon>
    </lineage>
</organism>
<dbReference type="EMBL" id="WKJQ01000001">
    <property type="protein sequence ID" value="MRW97411.1"/>
    <property type="molecule type" value="Genomic_DNA"/>
</dbReference>
<proteinExistence type="predicted"/>
<dbReference type="Proteomes" id="UP000443423">
    <property type="component" value="Unassembled WGS sequence"/>
</dbReference>
<gene>
    <name evidence="2" type="ORF">GJR99_12610</name>
</gene>
<dbReference type="RefSeq" id="WP_151112684.1">
    <property type="nucleotide sequence ID" value="NZ_WKJQ01000001.1"/>
</dbReference>
<protein>
    <submittedName>
        <fullName evidence="2">Uncharacterized protein</fullName>
    </submittedName>
</protein>
<dbReference type="OrthoDB" id="291374at2157"/>
<keyword evidence="3" id="KW-1185">Reference proteome</keyword>
<name>A0A6A8G8T5_9EURY</name>
<feature type="compositionally biased region" description="Basic and acidic residues" evidence="1">
    <location>
        <begin position="154"/>
        <end position="173"/>
    </location>
</feature>
<reference evidence="2 3" key="1">
    <citation type="submission" date="2019-11" db="EMBL/GenBank/DDBJ databases">
        <title>Whole genome sequence of Haloferax sp. MBLA0078.</title>
        <authorList>
            <person name="Seo M.-J."/>
            <person name="Cho E.-S."/>
        </authorList>
    </citation>
    <scope>NUCLEOTIDE SEQUENCE [LARGE SCALE GENOMIC DNA]</scope>
    <source>
        <strain evidence="2 3">MBLA0078</strain>
    </source>
</reference>
<evidence type="ECO:0000313" key="3">
    <source>
        <dbReference type="Proteomes" id="UP000443423"/>
    </source>
</evidence>
<sequence>MRDRPLGAVVADRSDVELAAIFERIWEARGYETRVRFHGPDVHVHAEGETPEGTHRAVRLWISTSTRLTSDKMSAFVRQCDRADVEPYVAAVGRGRLEDDAHHPGLVELDVPTITVEVREAGIESFVRGFDRDDEDERPKTNWLGDPIAEDDEKNAGDDEKTAGDDHPADADERVSRRAALEKAGRYVVAGFTTYLVVERISDFVQQSPELRARASRSVSWVDSHLPVPDINPPTIEWEFPTAQPLSDDPRVTNATTEASDKPDDATTIPYADLRANPESYIGTTVTYTGRITETIEREDTRLAIVTVEDDAGRVRGDVVVRWAVGRFFDDSIGFRLLDRERIRFWGVVAGEGSLDGGVSYPRVDVTALEKA</sequence>
<dbReference type="AlphaFoldDB" id="A0A6A8G8T5"/>